<keyword evidence="5 7" id="KW-1133">Transmembrane helix</keyword>
<evidence type="ECO:0000259" key="8">
    <source>
        <dbReference type="PROSITE" id="PS50850"/>
    </source>
</evidence>
<keyword evidence="2" id="KW-0813">Transport</keyword>
<proteinExistence type="predicted"/>
<keyword evidence="10" id="KW-1185">Reference proteome</keyword>
<feature type="transmembrane region" description="Helical" evidence="7">
    <location>
        <begin position="205"/>
        <end position="226"/>
    </location>
</feature>
<comment type="subcellular location">
    <subcellularLocation>
        <location evidence="1">Cell membrane</location>
        <topology evidence="1">Multi-pass membrane protein</topology>
    </subcellularLocation>
</comment>
<keyword evidence="4 7" id="KW-0812">Transmembrane</keyword>
<dbReference type="Proteomes" id="UP000251341">
    <property type="component" value="Unassembled WGS sequence"/>
</dbReference>
<feature type="domain" description="Major facilitator superfamily (MFS) profile" evidence="8">
    <location>
        <begin position="10"/>
        <end position="399"/>
    </location>
</feature>
<keyword evidence="6 7" id="KW-0472">Membrane</keyword>
<dbReference type="SUPFAM" id="SSF103473">
    <property type="entry name" value="MFS general substrate transporter"/>
    <property type="match status" value="1"/>
</dbReference>
<dbReference type="GO" id="GO:0005886">
    <property type="term" value="C:plasma membrane"/>
    <property type="evidence" value="ECO:0007669"/>
    <property type="project" value="UniProtKB-SubCell"/>
</dbReference>
<evidence type="ECO:0000256" key="2">
    <source>
        <dbReference type="ARBA" id="ARBA00022448"/>
    </source>
</evidence>
<feature type="transmembrane region" description="Helical" evidence="7">
    <location>
        <begin position="135"/>
        <end position="158"/>
    </location>
</feature>
<feature type="transmembrane region" description="Helical" evidence="7">
    <location>
        <begin position="164"/>
        <end position="184"/>
    </location>
</feature>
<protein>
    <submittedName>
        <fullName evidence="9">MFS transporter</fullName>
    </submittedName>
</protein>
<evidence type="ECO:0000313" key="9">
    <source>
        <dbReference type="EMBL" id="PUE59038.1"/>
    </source>
</evidence>
<reference evidence="9 10" key="1">
    <citation type="submission" date="2017-04" db="EMBL/GenBank/DDBJ databases">
        <title>Unexpected and diverse lifestyles within the genus Limnohabitans.</title>
        <authorList>
            <person name="Kasalicky V."/>
            <person name="Mehrshad M."/>
            <person name="Andrei S.-A."/>
            <person name="Salcher M."/>
            <person name="Kratochvilova H."/>
            <person name="Simek K."/>
            <person name="Ghai R."/>
        </authorList>
    </citation>
    <scope>NUCLEOTIDE SEQUENCE [LARGE SCALE GENOMIC DNA]</scope>
    <source>
        <strain evidence="9 10">MWH-C5</strain>
    </source>
</reference>
<comment type="caution">
    <text evidence="9">The sequence shown here is derived from an EMBL/GenBank/DDBJ whole genome shotgun (WGS) entry which is preliminary data.</text>
</comment>
<feature type="transmembrane region" description="Helical" evidence="7">
    <location>
        <begin position="347"/>
        <end position="368"/>
    </location>
</feature>
<keyword evidence="3" id="KW-1003">Cell membrane</keyword>
<dbReference type="Pfam" id="PF07690">
    <property type="entry name" value="MFS_1"/>
    <property type="match status" value="1"/>
</dbReference>
<dbReference type="PROSITE" id="PS50850">
    <property type="entry name" value="MFS"/>
    <property type="match status" value="1"/>
</dbReference>
<dbReference type="EMBL" id="NESP01000001">
    <property type="protein sequence ID" value="PUE59038.1"/>
    <property type="molecule type" value="Genomic_DNA"/>
</dbReference>
<evidence type="ECO:0000313" key="10">
    <source>
        <dbReference type="Proteomes" id="UP000251341"/>
    </source>
</evidence>
<accession>A0A315EQC8</accession>
<feature type="transmembrane region" description="Helical" evidence="7">
    <location>
        <begin position="280"/>
        <end position="299"/>
    </location>
</feature>
<dbReference type="PANTHER" id="PTHR42718:SF46">
    <property type="entry name" value="BLR6921 PROTEIN"/>
    <property type="match status" value="1"/>
</dbReference>
<dbReference type="PANTHER" id="PTHR42718">
    <property type="entry name" value="MAJOR FACILITATOR SUPERFAMILY MULTIDRUG TRANSPORTER MFSC"/>
    <property type="match status" value="1"/>
</dbReference>
<feature type="transmembrane region" description="Helical" evidence="7">
    <location>
        <begin position="46"/>
        <end position="66"/>
    </location>
</feature>
<evidence type="ECO:0000256" key="6">
    <source>
        <dbReference type="ARBA" id="ARBA00023136"/>
    </source>
</evidence>
<dbReference type="InterPro" id="IPR011701">
    <property type="entry name" value="MFS"/>
</dbReference>
<dbReference type="CDD" id="cd06174">
    <property type="entry name" value="MFS"/>
    <property type="match status" value="1"/>
</dbReference>
<organism evidence="9 10">
    <name type="scientific">Limnohabitans curvus</name>
    <dbReference type="NCBI Taxonomy" id="323423"/>
    <lineage>
        <taxon>Bacteria</taxon>
        <taxon>Pseudomonadati</taxon>
        <taxon>Pseudomonadota</taxon>
        <taxon>Betaproteobacteria</taxon>
        <taxon>Burkholderiales</taxon>
        <taxon>Comamonadaceae</taxon>
        <taxon>Limnohabitans</taxon>
    </lineage>
</organism>
<feature type="transmembrane region" description="Helical" evidence="7">
    <location>
        <begin position="311"/>
        <end position="335"/>
    </location>
</feature>
<dbReference type="RefSeq" id="WP_108358350.1">
    <property type="nucleotide sequence ID" value="NZ_NESP01000001.1"/>
</dbReference>
<dbReference type="InterPro" id="IPR036259">
    <property type="entry name" value="MFS_trans_sf"/>
</dbReference>
<feature type="transmembrane region" description="Helical" evidence="7">
    <location>
        <begin position="78"/>
        <end position="95"/>
    </location>
</feature>
<feature type="transmembrane region" description="Helical" evidence="7">
    <location>
        <begin position="101"/>
        <end position="123"/>
    </location>
</feature>
<feature type="transmembrane region" description="Helical" evidence="7">
    <location>
        <begin position="374"/>
        <end position="394"/>
    </location>
</feature>
<dbReference type="GO" id="GO:0022857">
    <property type="term" value="F:transmembrane transporter activity"/>
    <property type="evidence" value="ECO:0007669"/>
    <property type="project" value="InterPro"/>
</dbReference>
<dbReference type="InterPro" id="IPR020846">
    <property type="entry name" value="MFS_dom"/>
</dbReference>
<dbReference type="AlphaFoldDB" id="A0A315EQC8"/>
<evidence type="ECO:0000256" key="4">
    <source>
        <dbReference type="ARBA" id="ARBA00022692"/>
    </source>
</evidence>
<evidence type="ECO:0000256" key="7">
    <source>
        <dbReference type="SAM" id="Phobius"/>
    </source>
</evidence>
<feature type="transmembrane region" description="Helical" evidence="7">
    <location>
        <begin position="238"/>
        <end position="259"/>
    </location>
</feature>
<name>A0A315EQC8_9BURK</name>
<sequence length="405" mass="42384">MRHPRFGIHPSWVIVFAGVCAALHVGKLPPALPVLQDALNITLVQAGFLLSAVQVASMTLGLAVGLSADSLGLRRSMLVGLGLLSFASISGGFVADASGLLFLRALEGLGFLLVVMPAPALIRRTVDASQLSGRMGWWGTYMPTGSALALLLGPWVIAGLNWSAWWWLLGAVAAFAWVAVWLCVPDVQPLVPTHNVANDAWPKRLALTLQSPGPWLVALTFAVYSSQWLAVVGFLPTVYAELGLAAGTAGVLSACVALANVSGNIMSGRLLQRGWPAQRLLSIGFACMALGAVGAYAVWQGEGLPTSLRFACVVMFSAVGGLIPGTLFSCALRLAPSEGTVSTTVGYMQQLSALGQFAGPPLVAWVAASAGGWQWTWTVTATLSLAGAVLAHFIGRALHKKEKHD</sequence>
<evidence type="ECO:0000256" key="3">
    <source>
        <dbReference type="ARBA" id="ARBA00022475"/>
    </source>
</evidence>
<evidence type="ECO:0000256" key="5">
    <source>
        <dbReference type="ARBA" id="ARBA00022989"/>
    </source>
</evidence>
<gene>
    <name evidence="9" type="ORF">B9Z44_05200</name>
</gene>
<feature type="transmembrane region" description="Helical" evidence="7">
    <location>
        <begin position="7"/>
        <end position="26"/>
    </location>
</feature>
<dbReference type="Gene3D" id="1.20.1250.20">
    <property type="entry name" value="MFS general substrate transporter like domains"/>
    <property type="match status" value="1"/>
</dbReference>
<evidence type="ECO:0000256" key="1">
    <source>
        <dbReference type="ARBA" id="ARBA00004651"/>
    </source>
</evidence>